<dbReference type="Proteomes" id="UP000663400">
    <property type="component" value="Chromosome"/>
</dbReference>
<dbReference type="Gene3D" id="3.40.720.10">
    <property type="entry name" value="Alkaline Phosphatase, subunit A"/>
    <property type="match status" value="1"/>
</dbReference>
<dbReference type="InterPro" id="IPR052701">
    <property type="entry name" value="GAG_Ulvan_Degrading_Sulfatases"/>
</dbReference>
<keyword evidence="4" id="KW-1185">Reference proteome</keyword>
<sequence>MATAKKAASKAAAKPAAKPAKAPASGKKPPNILVIWGDDIGIANLSCYSRGLMGYQTPNIDRIASEGMLFTDSYGEQSCTAGRSSFITGQSVYRTGLSKVGIPAAPQGLQPETVTTADLLKDRGYATGQFGKNHLGDLNKFLPTVHGFDEFFGNLYHLNAEEEPEMANYPKDPRFREHFGPRGVLHCWATDKDDTTVQERWGKVGKQKIKDTGPLTKKRMETCDDEFVEAASDFIKRQHKADKPFFVWLNTTHMHLFTHTKKESLGQAGRWQSPYHDTMIDHDRNVGQMLDLLDELGIADDTIVMYSSDNGPHMNTWPDGGMTPFRSEKNTNWEGAFRVPLLVRWPGHIKAGSVSNEIVQHHDWLPTFLEAAGDTSAADRLKKGATVNGKKFKNHIDGYSFLPYLTGKAKEGPRKFFFYFSDDGDVLAVRYDHWKLVFIEQRCKGTLQIWAEPFTKLRLPKLFNLRMDPFERADTTSNTYYDWCLNNMYFLYAAQAAAAQFAATFKDFPPAQKPGSFTIDDALSKMAEVPSGAS</sequence>
<evidence type="ECO:0000259" key="2">
    <source>
        <dbReference type="Pfam" id="PF00884"/>
    </source>
</evidence>
<feature type="region of interest" description="Disordered" evidence="1">
    <location>
        <begin position="1"/>
        <end position="26"/>
    </location>
</feature>
<reference evidence="3 4" key="1">
    <citation type="submission" date="2021-02" db="EMBL/GenBank/DDBJ databases">
        <title>Lysobacter arenosi sp. nov., isolated from soil of gangwondo yeongwol, south Korea.</title>
        <authorList>
            <person name="Kim K.R."/>
            <person name="Kim K.H."/>
            <person name="Jeon C.O."/>
        </authorList>
    </citation>
    <scope>NUCLEOTIDE SEQUENCE [LARGE SCALE GENOMIC DNA]</scope>
    <source>
        <strain evidence="3 4">R7</strain>
    </source>
</reference>
<dbReference type="Pfam" id="PF00884">
    <property type="entry name" value="Sulfatase"/>
    <property type="match status" value="1"/>
</dbReference>
<dbReference type="SUPFAM" id="SSF53649">
    <property type="entry name" value="Alkaline phosphatase-like"/>
    <property type="match status" value="1"/>
</dbReference>
<accession>A0ABX7RDC8</accession>
<proteinExistence type="predicted"/>
<feature type="domain" description="Sulfatase N-terminal" evidence="2">
    <location>
        <begin position="30"/>
        <end position="373"/>
    </location>
</feature>
<dbReference type="PANTHER" id="PTHR43751:SF2">
    <property type="entry name" value="SULFATASE N-TERMINAL DOMAIN-CONTAINING PROTEIN"/>
    <property type="match status" value="1"/>
</dbReference>
<dbReference type="PANTHER" id="PTHR43751">
    <property type="entry name" value="SULFATASE"/>
    <property type="match status" value="1"/>
</dbReference>
<evidence type="ECO:0000313" key="3">
    <source>
        <dbReference type="EMBL" id="QSX76158.1"/>
    </source>
</evidence>
<organism evidence="3 4">
    <name type="scientific">Lysobacter arenosi</name>
    <dbReference type="NCBI Taxonomy" id="2795387"/>
    <lineage>
        <taxon>Bacteria</taxon>
        <taxon>Pseudomonadati</taxon>
        <taxon>Pseudomonadota</taxon>
        <taxon>Gammaproteobacteria</taxon>
        <taxon>Lysobacterales</taxon>
        <taxon>Lysobacteraceae</taxon>
        <taxon>Lysobacter</taxon>
    </lineage>
</organism>
<protein>
    <submittedName>
        <fullName evidence="3">Arylsulfatase</fullName>
    </submittedName>
</protein>
<dbReference type="InterPro" id="IPR017850">
    <property type="entry name" value="Alkaline_phosphatase_core_sf"/>
</dbReference>
<evidence type="ECO:0000256" key="1">
    <source>
        <dbReference type="SAM" id="MobiDB-lite"/>
    </source>
</evidence>
<dbReference type="CDD" id="cd16142">
    <property type="entry name" value="ARS_like"/>
    <property type="match status" value="1"/>
</dbReference>
<dbReference type="InterPro" id="IPR000917">
    <property type="entry name" value="Sulfatase_N"/>
</dbReference>
<dbReference type="Gene3D" id="3.30.1120.10">
    <property type="match status" value="1"/>
</dbReference>
<dbReference type="EMBL" id="CP071517">
    <property type="protein sequence ID" value="QSX76158.1"/>
    <property type="molecule type" value="Genomic_DNA"/>
</dbReference>
<dbReference type="Pfam" id="PF14707">
    <property type="entry name" value="Sulfatase_C"/>
    <property type="match status" value="1"/>
</dbReference>
<name>A0ABX7RDC8_9GAMM</name>
<gene>
    <name evidence="3" type="ORF">HIV01_006605</name>
</gene>
<dbReference type="RefSeq" id="WP_200605586.1">
    <property type="nucleotide sequence ID" value="NZ_CP071517.1"/>
</dbReference>
<evidence type="ECO:0000313" key="4">
    <source>
        <dbReference type="Proteomes" id="UP000663400"/>
    </source>
</evidence>